<sequence>MNTIRPLSLLAAIIISLSMFSCKPAEEPAVVPGKPSLTDLSGELSEEERCGAIRFKVSVPEAGAAWIKVSRPDGRFVYENDLQPSASETIDVSGLSPETVYSVTATAANRPSSDAAELLTSSATIEIKTGPEIVEVPDPEYLTLGEVTDHSYSFRVYSQAENGFWFSSGEYDALEYLVPGWNTDDRDSMVELLKYLWPFEGHGDMTIECVNGEQPEWAEIPIDVLPQTHYFIIAADKDADDNVIGEVHFLDFYTL</sequence>
<keyword evidence="1" id="KW-0732">Signal</keyword>
<reference evidence="2" key="2">
    <citation type="journal article" date="2021" name="PeerJ">
        <title>Extensive microbial diversity within the chicken gut microbiome revealed by metagenomics and culture.</title>
        <authorList>
            <person name="Gilroy R."/>
            <person name="Ravi A."/>
            <person name="Getino M."/>
            <person name="Pursley I."/>
            <person name="Horton D.L."/>
            <person name="Alikhan N.F."/>
            <person name="Baker D."/>
            <person name="Gharbi K."/>
            <person name="Hall N."/>
            <person name="Watson M."/>
            <person name="Adriaenssens E.M."/>
            <person name="Foster-Nyarko E."/>
            <person name="Jarju S."/>
            <person name="Secka A."/>
            <person name="Antonio M."/>
            <person name="Oren A."/>
            <person name="Chaudhuri R.R."/>
            <person name="La Ragione R."/>
            <person name="Hildebrand F."/>
            <person name="Pallen M.J."/>
        </authorList>
    </citation>
    <scope>NUCLEOTIDE SEQUENCE</scope>
    <source>
        <strain evidence="2">10037</strain>
    </source>
</reference>
<accession>A0A9D9I2Q4</accession>
<gene>
    <name evidence="2" type="ORF">IAB93_02725</name>
</gene>
<evidence type="ECO:0008006" key="4">
    <source>
        <dbReference type="Google" id="ProtNLM"/>
    </source>
</evidence>
<dbReference type="EMBL" id="JADIME010000030">
    <property type="protein sequence ID" value="MBO8464895.1"/>
    <property type="molecule type" value="Genomic_DNA"/>
</dbReference>
<proteinExistence type="predicted"/>
<name>A0A9D9I2Q4_9BACT</name>
<dbReference type="PROSITE" id="PS51257">
    <property type="entry name" value="PROKAR_LIPOPROTEIN"/>
    <property type="match status" value="1"/>
</dbReference>
<evidence type="ECO:0000256" key="1">
    <source>
        <dbReference type="SAM" id="SignalP"/>
    </source>
</evidence>
<dbReference type="AlphaFoldDB" id="A0A9D9I2Q4"/>
<dbReference type="Proteomes" id="UP000823597">
    <property type="component" value="Unassembled WGS sequence"/>
</dbReference>
<feature type="signal peptide" evidence="1">
    <location>
        <begin position="1"/>
        <end position="25"/>
    </location>
</feature>
<comment type="caution">
    <text evidence="2">The sequence shown here is derived from an EMBL/GenBank/DDBJ whole genome shotgun (WGS) entry which is preliminary data.</text>
</comment>
<evidence type="ECO:0000313" key="3">
    <source>
        <dbReference type="Proteomes" id="UP000823597"/>
    </source>
</evidence>
<reference evidence="2" key="1">
    <citation type="submission" date="2020-10" db="EMBL/GenBank/DDBJ databases">
        <authorList>
            <person name="Gilroy R."/>
        </authorList>
    </citation>
    <scope>NUCLEOTIDE SEQUENCE</scope>
    <source>
        <strain evidence="2">10037</strain>
    </source>
</reference>
<evidence type="ECO:0000313" key="2">
    <source>
        <dbReference type="EMBL" id="MBO8464895.1"/>
    </source>
</evidence>
<organism evidence="2 3">
    <name type="scientific">Candidatus Merdivivens pullistercoris</name>
    <dbReference type="NCBI Taxonomy" id="2840873"/>
    <lineage>
        <taxon>Bacteria</taxon>
        <taxon>Pseudomonadati</taxon>
        <taxon>Bacteroidota</taxon>
        <taxon>Bacteroidia</taxon>
        <taxon>Bacteroidales</taxon>
        <taxon>Muribaculaceae</taxon>
        <taxon>Muribaculaceae incertae sedis</taxon>
        <taxon>Candidatus Merdivivens</taxon>
    </lineage>
</organism>
<feature type="chain" id="PRO_5038389020" description="Fibronectin type-III domain-containing protein" evidence="1">
    <location>
        <begin position="26"/>
        <end position="255"/>
    </location>
</feature>
<protein>
    <recommendedName>
        <fullName evidence="4">Fibronectin type-III domain-containing protein</fullName>
    </recommendedName>
</protein>